<dbReference type="InterPro" id="IPR016181">
    <property type="entry name" value="Acyl_CoA_acyltransferase"/>
</dbReference>
<dbReference type="RefSeq" id="WP_209795173.1">
    <property type="nucleotide sequence ID" value="NZ_JAGGJZ010000001.1"/>
</dbReference>
<dbReference type="SUPFAM" id="SSF55729">
    <property type="entry name" value="Acyl-CoA N-acyltransferases (Nat)"/>
    <property type="match status" value="1"/>
</dbReference>
<dbReference type="Gene3D" id="3.40.630.30">
    <property type="match status" value="1"/>
</dbReference>
<accession>A0ABS4EWN9</accession>
<keyword evidence="3" id="KW-1185">Reference proteome</keyword>
<evidence type="ECO:0000313" key="2">
    <source>
        <dbReference type="EMBL" id="MBP1888431.1"/>
    </source>
</evidence>
<dbReference type="EMBL" id="JAGGJZ010000001">
    <property type="protein sequence ID" value="MBP1888431.1"/>
    <property type="molecule type" value="Genomic_DNA"/>
</dbReference>
<name>A0ABS4EWN9_9CLOT</name>
<organism evidence="2 3">
    <name type="scientific">Clostridium moniliforme</name>
    <dbReference type="NCBI Taxonomy" id="39489"/>
    <lineage>
        <taxon>Bacteria</taxon>
        <taxon>Bacillati</taxon>
        <taxon>Bacillota</taxon>
        <taxon>Clostridia</taxon>
        <taxon>Eubacteriales</taxon>
        <taxon>Clostridiaceae</taxon>
        <taxon>Clostridium</taxon>
    </lineage>
</organism>
<dbReference type="Proteomes" id="UP000783390">
    <property type="component" value="Unassembled WGS sequence"/>
</dbReference>
<dbReference type="CDD" id="cd04301">
    <property type="entry name" value="NAT_SF"/>
    <property type="match status" value="1"/>
</dbReference>
<protein>
    <submittedName>
        <fullName evidence="2">GNAT superfamily N-acetyltransferase</fullName>
    </submittedName>
</protein>
<dbReference type="Pfam" id="PF00583">
    <property type="entry name" value="Acetyltransf_1"/>
    <property type="match status" value="1"/>
</dbReference>
<feature type="domain" description="N-acetyltransferase" evidence="1">
    <location>
        <begin position="146"/>
        <end position="285"/>
    </location>
</feature>
<reference evidence="2 3" key="1">
    <citation type="submission" date="2021-03" db="EMBL/GenBank/DDBJ databases">
        <title>Genomic Encyclopedia of Type Strains, Phase IV (KMG-IV): sequencing the most valuable type-strain genomes for metagenomic binning, comparative biology and taxonomic classification.</title>
        <authorList>
            <person name="Goeker M."/>
        </authorList>
    </citation>
    <scope>NUCLEOTIDE SEQUENCE [LARGE SCALE GENOMIC DNA]</scope>
    <source>
        <strain evidence="2 3">DSM 3984</strain>
    </source>
</reference>
<gene>
    <name evidence="2" type="ORF">J2Z53_000010</name>
</gene>
<comment type="caution">
    <text evidence="2">The sequence shown here is derived from an EMBL/GenBank/DDBJ whole genome shotgun (WGS) entry which is preliminary data.</text>
</comment>
<dbReference type="PROSITE" id="PS51186">
    <property type="entry name" value="GNAT"/>
    <property type="match status" value="1"/>
</dbReference>
<dbReference type="InterPro" id="IPR000182">
    <property type="entry name" value="GNAT_dom"/>
</dbReference>
<sequence>MIYYEKLNSKNFSSLIELVDEFSKINNYRCNIVEIYNKLNFIKKFFYKNKITLILLDDKYIGYIYYDFITIDTIVINDLYIKEDFLDYVTIKDFNKFKNKILIYQVYEDELTKKIVLQNDFKRRKTTKLLHLDILYFHKIYENKRISFRTFKKNADETLRCNLQNNIFYSNDRIPLEIKDIKYEEKQEFYKKDLCIFMLLDNKEIGYGQIVYNKNMYMIVNFGVLKEYRGLGYGEYFLNYLVNMAYNLNIKDLYIRVDYENYKALNLYNKIGFKFLGYYTTWIKS</sequence>
<proteinExistence type="predicted"/>
<evidence type="ECO:0000259" key="1">
    <source>
        <dbReference type="PROSITE" id="PS51186"/>
    </source>
</evidence>
<evidence type="ECO:0000313" key="3">
    <source>
        <dbReference type="Proteomes" id="UP000783390"/>
    </source>
</evidence>